<keyword evidence="1" id="KW-0863">Zinc-finger</keyword>
<proteinExistence type="predicted"/>
<feature type="domain" description="C2H2-type" evidence="3">
    <location>
        <begin position="74"/>
        <end position="96"/>
    </location>
</feature>
<dbReference type="InterPro" id="IPR036236">
    <property type="entry name" value="Znf_C2H2_sf"/>
</dbReference>
<evidence type="ECO:0000259" key="3">
    <source>
        <dbReference type="PROSITE" id="PS50157"/>
    </source>
</evidence>
<dbReference type="AlphaFoldDB" id="A0A7R8UDQ3"/>
<evidence type="ECO:0000256" key="2">
    <source>
        <dbReference type="SAM" id="MobiDB-lite"/>
    </source>
</evidence>
<keyword evidence="1" id="KW-0862">Zinc</keyword>
<dbReference type="InterPro" id="IPR013087">
    <property type="entry name" value="Znf_C2H2_type"/>
</dbReference>
<dbReference type="PROSITE" id="PS50157">
    <property type="entry name" value="ZINC_FINGER_C2H2_2"/>
    <property type="match status" value="1"/>
</dbReference>
<dbReference type="Proteomes" id="UP000594454">
    <property type="component" value="Chromosome 1"/>
</dbReference>
<sequence length="209" mass="24039">MHIKLERRLADKENDYSSYIATSDTTKQQSSSSVSKSAESTDPDEKSLYIYDAIWKENYFSTSIDLHEPRGPKYLCMECNEYFVTRLSLSTHSQMHRKFFCIICAMYFENKQDMNKHLTSSHANLVKLIMPGTRTLLEVVKPSETICALDDARPIVQKSVSGRKLPIPKRSLSQRKKNKIEAIESAVEVPTRTLKSRFGRCITVKMPNY</sequence>
<dbReference type="OrthoDB" id="8054813at2759"/>
<dbReference type="EMBL" id="LR899009">
    <property type="protein sequence ID" value="CAD7078875.1"/>
    <property type="molecule type" value="Genomic_DNA"/>
</dbReference>
<dbReference type="Gene3D" id="3.30.160.60">
    <property type="entry name" value="Classic Zinc Finger"/>
    <property type="match status" value="1"/>
</dbReference>
<dbReference type="PROSITE" id="PS00028">
    <property type="entry name" value="ZINC_FINGER_C2H2_1"/>
    <property type="match status" value="2"/>
</dbReference>
<gene>
    <name evidence="4" type="ORF">HERILL_LOCUS2120</name>
</gene>
<feature type="region of interest" description="Disordered" evidence="2">
    <location>
        <begin position="20"/>
        <end position="41"/>
    </location>
</feature>
<evidence type="ECO:0000313" key="4">
    <source>
        <dbReference type="EMBL" id="CAD7078875.1"/>
    </source>
</evidence>
<dbReference type="SUPFAM" id="SSF57667">
    <property type="entry name" value="beta-beta-alpha zinc fingers"/>
    <property type="match status" value="1"/>
</dbReference>
<dbReference type="InParanoid" id="A0A7R8UDQ3"/>
<name>A0A7R8UDQ3_HERIL</name>
<dbReference type="GO" id="GO:0008270">
    <property type="term" value="F:zinc ion binding"/>
    <property type="evidence" value="ECO:0007669"/>
    <property type="project" value="UniProtKB-KW"/>
</dbReference>
<dbReference type="SMART" id="SM00355">
    <property type="entry name" value="ZnF_C2H2"/>
    <property type="match status" value="2"/>
</dbReference>
<keyword evidence="1" id="KW-0479">Metal-binding</keyword>
<reference evidence="4 5" key="1">
    <citation type="submission" date="2020-11" db="EMBL/GenBank/DDBJ databases">
        <authorList>
            <person name="Wallbank WR R."/>
            <person name="Pardo Diaz C."/>
            <person name="Kozak K."/>
            <person name="Martin S."/>
            <person name="Jiggins C."/>
            <person name="Moest M."/>
            <person name="Warren A I."/>
            <person name="Generalovic N T."/>
            <person name="Byers J.R.P. K."/>
            <person name="Montejo-Kovacevich G."/>
            <person name="Yen C E."/>
        </authorList>
    </citation>
    <scope>NUCLEOTIDE SEQUENCE [LARGE SCALE GENOMIC DNA]</scope>
</reference>
<feature type="compositionally biased region" description="Low complexity" evidence="2">
    <location>
        <begin position="21"/>
        <end position="40"/>
    </location>
</feature>
<keyword evidence="5" id="KW-1185">Reference proteome</keyword>
<protein>
    <recommendedName>
        <fullName evidence="3">C2H2-type domain-containing protein</fullName>
    </recommendedName>
</protein>
<organism evidence="4 5">
    <name type="scientific">Hermetia illucens</name>
    <name type="common">Black soldier fly</name>
    <dbReference type="NCBI Taxonomy" id="343691"/>
    <lineage>
        <taxon>Eukaryota</taxon>
        <taxon>Metazoa</taxon>
        <taxon>Ecdysozoa</taxon>
        <taxon>Arthropoda</taxon>
        <taxon>Hexapoda</taxon>
        <taxon>Insecta</taxon>
        <taxon>Pterygota</taxon>
        <taxon>Neoptera</taxon>
        <taxon>Endopterygota</taxon>
        <taxon>Diptera</taxon>
        <taxon>Brachycera</taxon>
        <taxon>Stratiomyomorpha</taxon>
        <taxon>Stratiomyidae</taxon>
        <taxon>Hermetiinae</taxon>
        <taxon>Hermetia</taxon>
    </lineage>
</organism>
<evidence type="ECO:0000313" key="5">
    <source>
        <dbReference type="Proteomes" id="UP000594454"/>
    </source>
</evidence>
<accession>A0A7R8UDQ3</accession>
<evidence type="ECO:0000256" key="1">
    <source>
        <dbReference type="PROSITE-ProRule" id="PRU00042"/>
    </source>
</evidence>